<keyword evidence="3" id="KW-0813">Transport</keyword>
<comment type="subcellular location">
    <subcellularLocation>
        <location evidence="1">Cell membrane</location>
        <topology evidence="1">Multi-pass membrane protein</topology>
    </subcellularLocation>
</comment>
<dbReference type="PANTHER" id="PTHR21716:SF67">
    <property type="entry name" value="TRANSPORT PROTEIN YDIK-RELATED"/>
    <property type="match status" value="1"/>
</dbReference>
<keyword evidence="7 8" id="KW-0472">Membrane</keyword>
<evidence type="ECO:0000256" key="6">
    <source>
        <dbReference type="ARBA" id="ARBA00022989"/>
    </source>
</evidence>
<dbReference type="EMBL" id="JPRD01000017">
    <property type="protein sequence ID" value="KIF52884.1"/>
    <property type="molecule type" value="Genomic_DNA"/>
</dbReference>
<keyword evidence="4" id="KW-1003">Cell membrane</keyword>
<evidence type="ECO:0000256" key="4">
    <source>
        <dbReference type="ARBA" id="ARBA00022475"/>
    </source>
</evidence>
<dbReference type="RefSeq" id="WP_020195364.1">
    <property type="nucleotide sequence ID" value="NZ_BAOH01000020.1"/>
</dbReference>
<dbReference type="GO" id="GO:0005886">
    <property type="term" value="C:plasma membrane"/>
    <property type="evidence" value="ECO:0007669"/>
    <property type="project" value="UniProtKB-SubCell"/>
</dbReference>
<comment type="caution">
    <text evidence="9">The sequence shown here is derived from an EMBL/GenBank/DDBJ whole genome shotgun (WGS) entry which is preliminary data.</text>
</comment>
<feature type="transmembrane region" description="Helical" evidence="8">
    <location>
        <begin position="326"/>
        <end position="352"/>
    </location>
</feature>
<evidence type="ECO:0000256" key="2">
    <source>
        <dbReference type="ARBA" id="ARBA00009773"/>
    </source>
</evidence>
<reference evidence="9 10" key="1">
    <citation type="submission" date="2014-07" db="EMBL/GenBank/DDBJ databases">
        <title>Unique and conserved regions in Vibrio harveyi and related species in comparison with the shrimp pathogen Vibrio harveyi CAIM 1792.</title>
        <authorList>
            <person name="Espinoza-Valles I."/>
            <person name="Vora G."/>
            <person name="Leekitcharoenphon P."/>
            <person name="Ussery D."/>
            <person name="Hoj L."/>
            <person name="Gomez-Gil B."/>
        </authorList>
    </citation>
    <scope>NUCLEOTIDE SEQUENCE [LARGE SCALE GENOMIC DNA]</scope>
    <source>
        <strain evidence="10">CAIM 1854 / LMG 25443</strain>
    </source>
</reference>
<feature type="transmembrane region" description="Helical" evidence="8">
    <location>
        <begin position="160"/>
        <end position="187"/>
    </location>
</feature>
<evidence type="ECO:0000256" key="8">
    <source>
        <dbReference type="SAM" id="Phobius"/>
    </source>
</evidence>
<feature type="transmembrane region" description="Helical" evidence="8">
    <location>
        <begin position="12"/>
        <end position="35"/>
    </location>
</feature>
<evidence type="ECO:0000313" key="10">
    <source>
        <dbReference type="Proteomes" id="UP000031586"/>
    </source>
</evidence>
<keyword evidence="5 8" id="KW-0812">Transmembrane</keyword>
<evidence type="ECO:0000256" key="7">
    <source>
        <dbReference type="ARBA" id="ARBA00023136"/>
    </source>
</evidence>
<evidence type="ECO:0000313" key="9">
    <source>
        <dbReference type="EMBL" id="KIF52884.1"/>
    </source>
</evidence>
<dbReference type="PATRIC" id="fig|1229493.5.peg.1479"/>
<protein>
    <submittedName>
        <fullName evidence="9">Hipothetical membrane protein</fullName>
    </submittedName>
</protein>
<dbReference type="PANTHER" id="PTHR21716">
    <property type="entry name" value="TRANSMEMBRANE PROTEIN"/>
    <property type="match status" value="1"/>
</dbReference>
<organism evidence="9 10">
    <name type="scientific">Vibrio owensii CAIM 1854 = LMG 25443</name>
    <dbReference type="NCBI Taxonomy" id="1229493"/>
    <lineage>
        <taxon>Bacteria</taxon>
        <taxon>Pseudomonadati</taxon>
        <taxon>Pseudomonadota</taxon>
        <taxon>Gammaproteobacteria</taxon>
        <taxon>Vibrionales</taxon>
        <taxon>Vibrionaceae</taxon>
        <taxon>Vibrio</taxon>
    </lineage>
</organism>
<feature type="transmembrane region" description="Helical" evidence="8">
    <location>
        <begin position="71"/>
        <end position="97"/>
    </location>
</feature>
<dbReference type="InterPro" id="IPR002549">
    <property type="entry name" value="AI-2E-like"/>
</dbReference>
<feature type="transmembrane region" description="Helical" evidence="8">
    <location>
        <begin position="41"/>
        <end position="59"/>
    </location>
</feature>
<evidence type="ECO:0000256" key="1">
    <source>
        <dbReference type="ARBA" id="ARBA00004651"/>
    </source>
</evidence>
<dbReference type="Pfam" id="PF01594">
    <property type="entry name" value="AI-2E_transport"/>
    <property type="match status" value="1"/>
</dbReference>
<proteinExistence type="inferred from homology"/>
<sequence length="383" mass="40519">MDKQSEKNESKIFISNMVESAIRIGLILILLMFTYDIIKPFILPVIWGAIIAVALMPICKKLAKVYGGKRGLAATTIALLGIALLVAPLVMVSGSIVDGATHALDVLQSGDIKIPGPKPSVADWPLVGDKLYEVWTLFATNLEKAIQTFMPQIKSGLTSLLGMVGGALGSLLLSIISLAIAAGFMTYSESIASGLRTVAIRTAGDNAKSWTTLIAATIKSVLLGVVGVAAIQALLIGAGFFIFGVPAAGLLTLVLMILCIAQLPALLAVLPVIGYMYMTQDTSTATMFTVWVVVAALSENLFKPMLMGRGVDVPMPVILLGAIGGMLFYGIVGLFLGAVILAIWYELFVWWLNIEKAQQQQEALAENAEQASEQNEAGHGAGI</sequence>
<dbReference type="Proteomes" id="UP000031586">
    <property type="component" value="Unassembled WGS sequence"/>
</dbReference>
<feature type="transmembrane region" description="Helical" evidence="8">
    <location>
        <begin position="249"/>
        <end position="273"/>
    </location>
</feature>
<evidence type="ECO:0000256" key="3">
    <source>
        <dbReference type="ARBA" id="ARBA00022448"/>
    </source>
</evidence>
<name>A0A0C1Z9R9_9VIBR</name>
<evidence type="ECO:0000256" key="5">
    <source>
        <dbReference type="ARBA" id="ARBA00022692"/>
    </source>
</evidence>
<keyword evidence="6 8" id="KW-1133">Transmembrane helix</keyword>
<comment type="similarity">
    <text evidence="2">Belongs to the autoinducer-2 exporter (AI-2E) (TC 2.A.86) family.</text>
</comment>
<feature type="transmembrane region" description="Helical" evidence="8">
    <location>
        <begin position="221"/>
        <end position="243"/>
    </location>
</feature>
<accession>A0A0C1Z9R9</accession>
<feature type="transmembrane region" description="Helical" evidence="8">
    <location>
        <begin position="285"/>
        <end position="306"/>
    </location>
</feature>
<gene>
    <name evidence="9" type="ORF">H735_11910</name>
</gene>
<dbReference type="AlphaFoldDB" id="A0A0C1Z9R9"/>